<evidence type="ECO:0000256" key="13">
    <source>
        <dbReference type="ARBA" id="ARBA00042692"/>
    </source>
</evidence>
<keyword evidence="7" id="KW-0915">Sodium</keyword>
<evidence type="ECO:0000256" key="8">
    <source>
        <dbReference type="ARBA" id="ARBA00023065"/>
    </source>
</evidence>
<feature type="transmembrane region" description="Helical" evidence="15">
    <location>
        <begin position="14"/>
        <end position="33"/>
    </location>
</feature>
<dbReference type="PRINTS" id="PR01084">
    <property type="entry name" value="NAHEXCHNGR"/>
</dbReference>
<dbReference type="InterPro" id="IPR018422">
    <property type="entry name" value="Cation/H_exchanger_CPA1"/>
</dbReference>
<feature type="domain" description="Cation/H+ exchanger transmembrane" evidence="16">
    <location>
        <begin position="39"/>
        <end position="385"/>
    </location>
</feature>
<feature type="transmembrane region" description="Helical" evidence="15">
    <location>
        <begin position="122"/>
        <end position="147"/>
    </location>
</feature>
<evidence type="ECO:0000256" key="10">
    <source>
        <dbReference type="ARBA" id="ARBA00023201"/>
    </source>
</evidence>
<comment type="subcellular location">
    <subcellularLocation>
        <location evidence="1">Golgi apparatus membrane</location>
        <topology evidence="1">Multi-pass membrane protein</topology>
    </subcellularLocation>
</comment>
<dbReference type="GO" id="GO:0005886">
    <property type="term" value="C:plasma membrane"/>
    <property type="evidence" value="ECO:0007669"/>
    <property type="project" value="UniProtKB-SubCell"/>
</dbReference>
<evidence type="ECO:0000256" key="6">
    <source>
        <dbReference type="ARBA" id="ARBA00023034"/>
    </source>
</evidence>
<dbReference type="PANTHER" id="PTHR10110">
    <property type="entry name" value="SODIUM/HYDROGEN EXCHANGER"/>
    <property type="match status" value="1"/>
</dbReference>
<dbReference type="Gene3D" id="6.10.140.1330">
    <property type="match status" value="1"/>
</dbReference>
<proteinExistence type="predicted"/>
<feature type="compositionally biased region" description="Low complexity" evidence="14">
    <location>
        <begin position="774"/>
        <end position="786"/>
    </location>
</feature>
<evidence type="ECO:0000256" key="3">
    <source>
        <dbReference type="ARBA" id="ARBA00022449"/>
    </source>
</evidence>
<name>A0A9W6ZBN1_9STRA</name>
<keyword evidence="4 15" id="KW-0812">Transmembrane</keyword>
<feature type="transmembrane region" description="Helical" evidence="15">
    <location>
        <begin position="360"/>
        <end position="383"/>
    </location>
</feature>
<reference evidence="18" key="1">
    <citation type="journal article" date="2023" name="Commun. Biol.">
        <title>Genome analysis of Parmales, the sister group of diatoms, reveals the evolutionary specialization of diatoms from phago-mixotrophs to photoautotrophs.</title>
        <authorList>
            <person name="Ban H."/>
            <person name="Sato S."/>
            <person name="Yoshikawa S."/>
            <person name="Yamada K."/>
            <person name="Nakamura Y."/>
            <person name="Ichinomiya M."/>
            <person name="Sato N."/>
            <person name="Blanc-Mathieu R."/>
            <person name="Endo H."/>
            <person name="Kuwata A."/>
            <person name="Ogata H."/>
        </authorList>
    </citation>
    <scope>NUCLEOTIDE SEQUENCE [LARGE SCALE GENOMIC DNA]</scope>
</reference>
<dbReference type="Pfam" id="PF00999">
    <property type="entry name" value="Na_H_Exchanger"/>
    <property type="match status" value="1"/>
</dbReference>
<feature type="region of interest" description="Disordered" evidence="14">
    <location>
        <begin position="669"/>
        <end position="716"/>
    </location>
</feature>
<keyword evidence="9 15" id="KW-0472">Membrane</keyword>
<feature type="transmembrane region" description="Helical" evidence="15">
    <location>
        <begin position="268"/>
        <end position="283"/>
    </location>
</feature>
<keyword evidence="3" id="KW-0050">Antiport</keyword>
<feature type="transmembrane region" description="Helical" evidence="15">
    <location>
        <begin position="234"/>
        <end position="256"/>
    </location>
</feature>
<sequence>MSLGDWGTSIDTEVSVLTFSIISLLMLCLLLSHTLHSQYPWTSKILPEAAISILIGICTGGIIEICFNAVNETSTDDSTDDDNSENNSSVNLIQFDPVTFLVIQLPPIIFNSGYHINRSMFFANFIPIILLAVLGTAISTFVVAAFLNWVIEAGLGVVDFQIGFGELAAFGALISATDPVSTLAVFQQKKVDLQLFYLVFGESVVNDAVGLVLFDTCSKVVTSDGEINALFSFGNLAFIFIASFLLGVFFAVMFALIFRCIDFKHNQLAELSLFIMITYFPFVCAEFCGIRYILCSGIVTLLFTAMFAQRYVAPNLSERTANEAESAFRMFSHLSETSVFLILGLSVFKLFKTTSFHYLFLTWTLVACVLARAINVYGLSLIYNLIYRKTSDGVVGHNKLRKEELEKIDKMLMEERTGLSIDDENPEISEADMEDPKGLKILEGEEVSEEDEDNQNTVNFTPSTDNGGEDNPDADADNNGIYASTRWKGSGSFGYGSGSNAKDSIVLNVHQIPMKTQHMLVFSSLRGAVAFACASNFPDKNGNRDAILLVTMFVVLISVFVLGSSTSKVLELLEIETDVNDEEYEIVLTEMKIRAVASFDYLLSRICLPEELWEFTARDTLAGFTGSLTDLVGGASSLFSRGTEERASYEGHLHKLGGTEREQAILNWKRNGGSSRTTSKDDADDGLIRGLGERGSERIEGVTSLDGGMDGNGGEKRRSVLFTLSGDGTGGDNDNDLTEKLLVAEENGSGEGREEGKKRNIEGWKEVTEEGKKAGSPSAEGGSASRRGSRRASKKEGGGSKSPIGRKGRRRSLYDYGGGIRRRESAEGDDDVDNELHAGRTRTARSKSSVN</sequence>
<evidence type="ECO:0000256" key="1">
    <source>
        <dbReference type="ARBA" id="ARBA00004653"/>
    </source>
</evidence>
<feature type="region of interest" description="Disordered" evidence="14">
    <location>
        <begin position="744"/>
        <end position="851"/>
    </location>
</feature>
<evidence type="ECO:0000313" key="18">
    <source>
        <dbReference type="Proteomes" id="UP001162640"/>
    </source>
</evidence>
<dbReference type="GO" id="GO:0015386">
    <property type="term" value="F:potassium:proton antiporter activity"/>
    <property type="evidence" value="ECO:0007669"/>
    <property type="project" value="TreeGrafter"/>
</dbReference>
<evidence type="ECO:0000256" key="12">
    <source>
        <dbReference type="ARBA" id="ARBA00042291"/>
    </source>
</evidence>
<dbReference type="EMBL" id="BLQM01000019">
    <property type="protein sequence ID" value="GMH51254.1"/>
    <property type="molecule type" value="Genomic_DNA"/>
</dbReference>
<feature type="region of interest" description="Disordered" evidence="14">
    <location>
        <begin position="446"/>
        <end position="475"/>
    </location>
</feature>
<feature type="transmembrane region" description="Helical" evidence="15">
    <location>
        <begin position="45"/>
        <end position="70"/>
    </location>
</feature>
<dbReference type="AlphaFoldDB" id="A0A9W6ZBN1"/>
<keyword evidence="6" id="KW-0333">Golgi apparatus</keyword>
<evidence type="ECO:0000256" key="4">
    <source>
        <dbReference type="ARBA" id="ARBA00022692"/>
    </source>
</evidence>
<dbReference type="InterPro" id="IPR004709">
    <property type="entry name" value="NaH_exchanger"/>
</dbReference>
<feature type="compositionally biased region" description="Basic and acidic residues" evidence="14">
    <location>
        <begin position="751"/>
        <end position="773"/>
    </location>
</feature>
<dbReference type="GO" id="GO:0051453">
    <property type="term" value="P:regulation of intracellular pH"/>
    <property type="evidence" value="ECO:0007669"/>
    <property type="project" value="TreeGrafter"/>
</dbReference>
<feature type="transmembrane region" description="Helical" evidence="15">
    <location>
        <begin position="546"/>
        <end position="563"/>
    </location>
</feature>
<comment type="caution">
    <text evidence="17">The sequence shown here is derived from an EMBL/GenBank/DDBJ whole genome shotgun (WGS) entry which is preliminary data.</text>
</comment>
<feature type="transmembrane region" description="Helical" evidence="15">
    <location>
        <begin position="90"/>
        <end position="110"/>
    </location>
</feature>
<evidence type="ECO:0000256" key="15">
    <source>
        <dbReference type="SAM" id="Phobius"/>
    </source>
</evidence>
<evidence type="ECO:0000256" key="5">
    <source>
        <dbReference type="ARBA" id="ARBA00022989"/>
    </source>
</evidence>
<organism evidence="17 18">
    <name type="scientific">Triparma laevis f. inornata</name>
    <dbReference type="NCBI Taxonomy" id="1714386"/>
    <lineage>
        <taxon>Eukaryota</taxon>
        <taxon>Sar</taxon>
        <taxon>Stramenopiles</taxon>
        <taxon>Ochrophyta</taxon>
        <taxon>Bolidophyceae</taxon>
        <taxon>Parmales</taxon>
        <taxon>Triparmaceae</taxon>
        <taxon>Triparma</taxon>
    </lineage>
</organism>
<accession>A0A9W6ZBN1</accession>
<dbReference type="GO" id="GO:0098719">
    <property type="term" value="P:sodium ion import across plasma membrane"/>
    <property type="evidence" value="ECO:0007669"/>
    <property type="project" value="TreeGrafter"/>
</dbReference>
<evidence type="ECO:0000256" key="7">
    <source>
        <dbReference type="ARBA" id="ARBA00023053"/>
    </source>
</evidence>
<evidence type="ECO:0000256" key="14">
    <source>
        <dbReference type="SAM" id="MobiDB-lite"/>
    </source>
</evidence>
<dbReference type="InterPro" id="IPR006153">
    <property type="entry name" value="Cation/H_exchanger_TM"/>
</dbReference>
<keyword evidence="10" id="KW-0739">Sodium transport</keyword>
<protein>
    <recommendedName>
        <fullName evidence="11">Sodium/hydrogen exchanger 8</fullName>
    </recommendedName>
    <alternativeName>
        <fullName evidence="12">Na(+)/H(+) exchanger 8</fullName>
    </alternativeName>
    <alternativeName>
        <fullName evidence="13">Solute carrier family 9 member 8</fullName>
    </alternativeName>
</protein>
<dbReference type="PANTHER" id="PTHR10110:SF191">
    <property type="entry name" value="SODIUM_HYDROGEN EXCHANGER 8"/>
    <property type="match status" value="1"/>
</dbReference>
<feature type="compositionally biased region" description="Polar residues" evidence="14">
    <location>
        <begin position="455"/>
        <end position="466"/>
    </location>
</feature>
<keyword evidence="5 15" id="KW-1133">Transmembrane helix</keyword>
<feature type="compositionally biased region" description="Basic and acidic residues" evidence="14">
    <location>
        <begin position="691"/>
        <end position="700"/>
    </location>
</feature>
<evidence type="ECO:0000259" key="16">
    <source>
        <dbReference type="Pfam" id="PF00999"/>
    </source>
</evidence>
<evidence type="ECO:0000256" key="2">
    <source>
        <dbReference type="ARBA" id="ARBA00022448"/>
    </source>
</evidence>
<dbReference type="GO" id="GO:0015385">
    <property type="term" value="F:sodium:proton antiporter activity"/>
    <property type="evidence" value="ECO:0007669"/>
    <property type="project" value="InterPro"/>
</dbReference>
<gene>
    <name evidence="17" type="ORF">TL16_g00974</name>
</gene>
<evidence type="ECO:0000256" key="9">
    <source>
        <dbReference type="ARBA" id="ARBA00023136"/>
    </source>
</evidence>
<keyword evidence="8" id="KW-0406">Ion transport</keyword>
<keyword evidence="2" id="KW-0813">Transport</keyword>
<evidence type="ECO:0000313" key="17">
    <source>
        <dbReference type="EMBL" id="GMH51254.1"/>
    </source>
</evidence>
<evidence type="ECO:0000256" key="11">
    <source>
        <dbReference type="ARBA" id="ARBA00040570"/>
    </source>
</evidence>
<dbReference type="Proteomes" id="UP001162640">
    <property type="component" value="Unassembled WGS sequence"/>
</dbReference>